<sequence>MLSFLFYIFSSILLISSLFVIITTNPVYSVFYLILGFCNASAILLLFELEFLGFLLLIVYVGAIAVLFLFVVIMLNVAVSREHSSNFFGYLFFAVIFCSFFVITQNFSYNTSLFFQQSYFSWFSSYDSSQNVLLIANVLYSYYFVPFLLAGFVLLIAMVGAIVLTLNPTLFYNSQSLIFKKQKVYQQLSRQSNKAVFLFKRN</sequence>
<evidence type="ECO:0000313" key="2">
    <source>
        <dbReference type="EMBL" id="ANO44453.1"/>
    </source>
</evidence>
<geneLocation type="mitochondrion" evidence="2"/>
<dbReference type="Pfam" id="PF00499">
    <property type="entry name" value="Oxidored_q3"/>
    <property type="match status" value="1"/>
</dbReference>
<dbReference type="InterPro" id="IPR042106">
    <property type="entry name" value="Nuo/plastoQ_OxRdtase_6_NuoJ"/>
</dbReference>
<keyword evidence="1" id="KW-0520">NAD</keyword>
<reference evidence="2" key="1">
    <citation type="submission" date="2015-11" db="EMBL/GenBank/DDBJ databases">
        <authorList>
            <person name="Zhang Y."/>
            <person name="Guo Z."/>
        </authorList>
    </citation>
    <scope>NUCLEOTIDE SEQUENCE</scope>
</reference>
<keyword evidence="1" id="KW-0249">Electron transport</keyword>
<keyword evidence="1" id="KW-1278">Translocase</keyword>
<comment type="function">
    <text evidence="1">Core subunit of the mitochondrial membrane respiratory chain NADH dehydrogenase (Complex I) which catalyzes electron transfer from NADH through the respiratory chain, using ubiquinone as an electron acceptor. Essential for the catalytic activity and assembly of complex I.</text>
</comment>
<keyword evidence="1" id="KW-0830">Ubiquinone</keyword>
<dbReference type="GO" id="GO:0008137">
    <property type="term" value="F:NADH dehydrogenase (ubiquinone) activity"/>
    <property type="evidence" value="ECO:0007669"/>
    <property type="project" value="UniProtKB-UniRule"/>
</dbReference>
<keyword evidence="1 2" id="KW-0496">Mitochondrion</keyword>
<comment type="similarity">
    <text evidence="1">Belongs to the complex I subunit 6 family.</text>
</comment>
<dbReference type="AlphaFoldDB" id="A0A2Z1THW7"/>
<evidence type="ECO:0000256" key="1">
    <source>
        <dbReference type="RuleBase" id="RU004430"/>
    </source>
</evidence>
<reference evidence="2" key="2">
    <citation type="journal article" date="2016" name="Mitochondrial DNA Part B Resour">
        <title>Complete mitochondrial genome of a DHA-rich protist Schizochytrium sp. TIO1101.</title>
        <authorList>
            <person name="Wang Z."/>
            <person name="Lou S."/>
            <person name="Hu F."/>
            <person name="Wu P."/>
            <person name="Yang L."/>
            <person name="Li H."/>
            <person name="He L."/>
            <person name="Lin X."/>
        </authorList>
    </citation>
    <scope>NUCLEOTIDE SEQUENCE</scope>
</reference>
<dbReference type="PANTHER" id="PTHR33269">
    <property type="entry name" value="NADH-UBIQUINONE OXIDOREDUCTASE CHAIN 6"/>
    <property type="match status" value="1"/>
</dbReference>
<name>A0A2Z1THW7_9STRA</name>
<accession>A0A2Z1THW7</accession>
<comment type="catalytic activity">
    <reaction evidence="1">
        <text>a ubiquinone + NADH + 5 H(+)(in) = a ubiquinol + NAD(+) + 4 H(+)(out)</text>
        <dbReference type="Rhea" id="RHEA:29091"/>
        <dbReference type="Rhea" id="RHEA-COMP:9565"/>
        <dbReference type="Rhea" id="RHEA-COMP:9566"/>
        <dbReference type="ChEBI" id="CHEBI:15378"/>
        <dbReference type="ChEBI" id="CHEBI:16389"/>
        <dbReference type="ChEBI" id="CHEBI:17976"/>
        <dbReference type="ChEBI" id="CHEBI:57540"/>
        <dbReference type="ChEBI" id="CHEBI:57945"/>
        <dbReference type="EC" id="7.1.1.2"/>
    </reaction>
</comment>
<dbReference type="EMBL" id="KU183024">
    <property type="protein sequence ID" value="ANO44453.1"/>
    <property type="molecule type" value="Genomic_DNA"/>
</dbReference>
<dbReference type="GO" id="GO:0031966">
    <property type="term" value="C:mitochondrial membrane"/>
    <property type="evidence" value="ECO:0007669"/>
    <property type="project" value="UniProtKB-SubCell"/>
</dbReference>
<feature type="transmembrane region" description="Helical" evidence="1">
    <location>
        <begin position="143"/>
        <end position="166"/>
    </location>
</feature>
<feature type="transmembrane region" description="Helical" evidence="1">
    <location>
        <begin position="53"/>
        <end position="75"/>
    </location>
</feature>
<proteinExistence type="inferred from homology"/>
<feature type="transmembrane region" description="Helical" evidence="1">
    <location>
        <begin position="87"/>
        <end position="107"/>
    </location>
</feature>
<gene>
    <name evidence="2" type="primary">nad6</name>
</gene>
<keyword evidence="1" id="KW-0813">Transport</keyword>
<feature type="transmembrane region" description="Helical" evidence="1">
    <location>
        <begin position="30"/>
        <end position="47"/>
    </location>
</feature>
<keyword evidence="1" id="KW-0812">Transmembrane</keyword>
<comment type="subcellular location">
    <subcellularLocation>
        <location evidence="1">Mitochondrion membrane</location>
        <topology evidence="1">Multi-pass membrane protein</topology>
    </subcellularLocation>
</comment>
<dbReference type="EC" id="7.1.1.2" evidence="1"/>
<organism evidence="2">
    <name type="scientific">Schizochytrium sp. TIO1101</name>
    <dbReference type="NCBI Taxonomy" id="1868228"/>
    <lineage>
        <taxon>Eukaryota</taxon>
        <taxon>Sar</taxon>
        <taxon>Stramenopiles</taxon>
        <taxon>Bigyra</taxon>
        <taxon>Labyrinthulomycetes</taxon>
        <taxon>Thraustochytrida</taxon>
        <taxon>Thraustochytriidae</taxon>
        <taxon>Schizochytrium</taxon>
    </lineage>
</organism>
<dbReference type="Gene3D" id="1.20.120.1200">
    <property type="entry name" value="NADH-ubiquinone/plastoquinone oxidoreductase chain 6, subunit NuoJ"/>
    <property type="match status" value="1"/>
</dbReference>
<keyword evidence="1" id="KW-0679">Respiratory chain</keyword>
<dbReference type="PANTHER" id="PTHR33269:SF17">
    <property type="entry name" value="NADH-UBIQUINONE OXIDOREDUCTASE CHAIN 6"/>
    <property type="match status" value="1"/>
</dbReference>
<protein>
    <recommendedName>
        <fullName evidence="1">NADH-ubiquinone oxidoreductase chain 6</fullName>
        <ecNumber evidence="1">7.1.1.2</ecNumber>
    </recommendedName>
</protein>
<keyword evidence="1" id="KW-1133">Transmembrane helix</keyword>
<feature type="transmembrane region" description="Helical" evidence="1">
    <location>
        <begin position="6"/>
        <end position="23"/>
    </location>
</feature>
<dbReference type="InterPro" id="IPR001457">
    <property type="entry name" value="NADH_UbQ/plastoQ_OxRdtase_su6"/>
</dbReference>
<keyword evidence="1" id="KW-0472">Membrane</keyword>